<reference evidence="2" key="1">
    <citation type="journal article" date="2024" name="Front. Bioeng. Biotechnol.">
        <title>Genome-scale model development and genomic sequencing of the oleaginous clade Lipomyces.</title>
        <authorList>
            <person name="Czajka J.J."/>
            <person name="Han Y."/>
            <person name="Kim J."/>
            <person name="Mondo S.J."/>
            <person name="Hofstad B.A."/>
            <person name="Robles A."/>
            <person name="Haridas S."/>
            <person name="Riley R."/>
            <person name="LaButti K."/>
            <person name="Pangilinan J."/>
            <person name="Andreopoulos W."/>
            <person name="Lipzen A."/>
            <person name="Yan J."/>
            <person name="Wang M."/>
            <person name="Ng V."/>
            <person name="Grigoriev I.V."/>
            <person name="Spatafora J.W."/>
            <person name="Magnuson J.K."/>
            <person name="Baker S.E."/>
            <person name="Pomraning K.R."/>
        </authorList>
    </citation>
    <scope>NUCLEOTIDE SEQUENCE [LARGE SCALE GENOMIC DNA]</scope>
    <source>
        <strain evidence="2">CBS 7786</strain>
    </source>
</reference>
<gene>
    <name evidence="1" type="ORF">V1525DRAFT_410900</name>
</gene>
<keyword evidence="2" id="KW-1185">Reference proteome</keyword>
<organism evidence="1 2">
    <name type="scientific">Lipomyces kononenkoae</name>
    <name type="common">Yeast</name>
    <dbReference type="NCBI Taxonomy" id="34357"/>
    <lineage>
        <taxon>Eukaryota</taxon>
        <taxon>Fungi</taxon>
        <taxon>Dikarya</taxon>
        <taxon>Ascomycota</taxon>
        <taxon>Saccharomycotina</taxon>
        <taxon>Lipomycetes</taxon>
        <taxon>Lipomycetales</taxon>
        <taxon>Lipomycetaceae</taxon>
        <taxon>Lipomyces</taxon>
    </lineage>
</organism>
<name>A0ACC3SUX6_LIPKO</name>
<accession>A0ACC3SUX6</accession>
<evidence type="ECO:0000313" key="2">
    <source>
        <dbReference type="Proteomes" id="UP001433508"/>
    </source>
</evidence>
<sequence>MLVTLRTSQISTTRRMAQTAQYILVCRAEIPSRLSPQQLSTFAKENGITFQTIGQTCWAVLLSYYVGLSDVVFGTVLSGRTTAEEDEQVQFPSYPRMHQLDYVQVPNFCRARALVGSIYIVM</sequence>
<proteinExistence type="predicted"/>
<dbReference type="EMBL" id="MU971430">
    <property type="protein sequence ID" value="KAK9235115.1"/>
    <property type="molecule type" value="Genomic_DNA"/>
</dbReference>
<evidence type="ECO:0000313" key="1">
    <source>
        <dbReference type="EMBL" id="KAK9235115.1"/>
    </source>
</evidence>
<protein>
    <submittedName>
        <fullName evidence="1">Uncharacterized protein</fullName>
    </submittedName>
</protein>
<comment type="caution">
    <text evidence="1">The sequence shown here is derived from an EMBL/GenBank/DDBJ whole genome shotgun (WGS) entry which is preliminary data.</text>
</comment>
<dbReference type="Proteomes" id="UP001433508">
    <property type="component" value="Unassembled WGS sequence"/>
</dbReference>